<protein>
    <submittedName>
        <fullName evidence="1">Uncharacterized protein</fullName>
    </submittedName>
</protein>
<proteinExistence type="predicted"/>
<dbReference type="Proteomes" id="UP000652219">
    <property type="component" value="Unassembled WGS sequence"/>
</dbReference>
<reference evidence="1 2" key="1">
    <citation type="journal article" date="2020" name="Phytopathology">
        <title>Genome Sequence Resources of Colletotrichum truncatum, C. plurivorum, C. musicola, and C. sojae: Four Species Pathogenic to Soybean (Glycine max).</title>
        <authorList>
            <person name="Rogerio F."/>
            <person name="Boufleur T.R."/>
            <person name="Ciampi-Guillardi M."/>
            <person name="Sukno S.A."/>
            <person name="Thon M.R."/>
            <person name="Massola Junior N.S."/>
            <person name="Baroncelli R."/>
        </authorList>
    </citation>
    <scope>NUCLEOTIDE SEQUENCE [LARGE SCALE GENOMIC DNA]</scope>
    <source>
        <strain evidence="1 2">LFN0009</strain>
    </source>
</reference>
<keyword evidence="2" id="KW-1185">Reference proteome</keyword>
<dbReference type="AlphaFoldDB" id="A0A8H6IYX6"/>
<gene>
    <name evidence="1" type="ORF">CSOJ01_11230</name>
</gene>
<sequence>MSLAAAGDPPAVASPALGPTCASIRVSVGREHRRSAVLARMSLQNQRDVIDAVHIAPTIVHMRRSKAIFQSQESSRATKKALHRVENQTYKVRYPASSRLPFGISANHPSILPFFHIVMGHGRSRRRSPSPVPSTS</sequence>
<dbReference type="EMBL" id="WIGN01000253">
    <property type="protein sequence ID" value="KAF6802956.1"/>
    <property type="molecule type" value="Genomic_DNA"/>
</dbReference>
<accession>A0A8H6IYX6</accession>
<comment type="caution">
    <text evidence="1">The sequence shown here is derived from an EMBL/GenBank/DDBJ whole genome shotgun (WGS) entry which is preliminary data.</text>
</comment>
<evidence type="ECO:0000313" key="2">
    <source>
        <dbReference type="Proteomes" id="UP000652219"/>
    </source>
</evidence>
<evidence type="ECO:0000313" key="1">
    <source>
        <dbReference type="EMBL" id="KAF6802956.1"/>
    </source>
</evidence>
<name>A0A8H6IYX6_9PEZI</name>
<organism evidence="1 2">
    <name type="scientific">Colletotrichum sojae</name>
    <dbReference type="NCBI Taxonomy" id="2175907"/>
    <lineage>
        <taxon>Eukaryota</taxon>
        <taxon>Fungi</taxon>
        <taxon>Dikarya</taxon>
        <taxon>Ascomycota</taxon>
        <taxon>Pezizomycotina</taxon>
        <taxon>Sordariomycetes</taxon>
        <taxon>Hypocreomycetidae</taxon>
        <taxon>Glomerellales</taxon>
        <taxon>Glomerellaceae</taxon>
        <taxon>Colletotrichum</taxon>
        <taxon>Colletotrichum orchidearum species complex</taxon>
    </lineage>
</organism>